<reference evidence="1" key="1">
    <citation type="journal article" date="2020" name="Stud. Mycol.">
        <title>101 Dothideomycetes genomes: a test case for predicting lifestyles and emergence of pathogens.</title>
        <authorList>
            <person name="Haridas S."/>
            <person name="Albert R."/>
            <person name="Binder M."/>
            <person name="Bloem J."/>
            <person name="Labutti K."/>
            <person name="Salamov A."/>
            <person name="Andreopoulos B."/>
            <person name="Baker S."/>
            <person name="Barry K."/>
            <person name="Bills G."/>
            <person name="Bluhm B."/>
            <person name="Cannon C."/>
            <person name="Castanera R."/>
            <person name="Culley D."/>
            <person name="Daum C."/>
            <person name="Ezra D."/>
            <person name="Gonzalez J."/>
            <person name="Henrissat B."/>
            <person name="Kuo A."/>
            <person name="Liang C."/>
            <person name="Lipzen A."/>
            <person name="Lutzoni F."/>
            <person name="Magnuson J."/>
            <person name="Mondo S."/>
            <person name="Nolan M."/>
            <person name="Ohm R."/>
            <person name="Pangilinan J."/>
            <person name="Park H.-J."/>
            <person name="Ramirez L."/>
            <person name="Alfaro M."/>
            <person name="Sun H."/>
            <person name="Tritt A."/>
            <person name="Yoshinaga Y."/>
            <person name="Zwiers L.-H."/>
            <person name="Turgeon B."/>
            <person name="Goodwin S."/>
            <person name="Spatafora J."/>
            <person name="Crous P."/>
            <person name="Grigoriev I."/>
        </authorList>
    </citation>
    <scope>NUCLEOTIDE SEQUENCE</scope>
    <source>
        <strain evidence="1">CBS 109.77</strain>
    </source>
</reference>
<keyword evidence="2" id="KW-1185">Reference proteome</keyword>
<accession>A0A6A6XQY1</accession>
<dbReference type="Proteomes" id="UP000799757">
    <property type="component" value="Unassembled WGS sequence"/>
</dbReference>
<sequence>MFHPFDLMSLARCLRRRVTSVQEYSIPLSGSFLLKHVSSFCPSLKTPVFLLSISFPTTLPFVHLLSHHSSFCPSLFPPGLVVTHFPYQSSATSSFTLFYHISSHVSLLFYSTSFPCQSSDLLHFPCQSPVTLFLFFVPSTFYLPLSGCKPCFRTTSSSMNAKSPESLCLEIIASGAQMPIISDWLHLYETLKAKSPGQVAVISEIPDARLLGVLKGSSVSFFGKTRSSKPSPYAGIYHIDRWLKEMDPSATAALARVRFRIELIINIGSLHPWTVPGHARPNLNPMSAGCASPSCRKLIEIVQHPSLEYRISIRLIRCWSLCLRLIWTTRG</sequence>
<evidence type="ECO:0000313" key="2">
    <source>
        <dbReference type="Proteomes" id="UP000799757"/>
    </source>
</evidence>
<gene>
    <name evidence="1" type="ORF">K505DRAFT_108675</name>
</gene>
<name>A0A6A6XQY1_9PLEO</name>
<organism evidence="1 2">
    <name type="scientific">Melanomma pulvis-pyrius CBS 109.77</name>
    <dbReference type="NCBI Taxonomy" id="1314802"/>
    <lineage>
        <taxon>Eukaryota</taxon>
        <taxon>Fungi</taxon>
        <taxon>Dikarya</taxon>
        <taxon>Ascomycota</taxon>
        <taxon>Pezizomycotina</taxon>
        <taxon>Dothideomycetes</taxon>
        <taxon>Pleosporomycetidae</taxon>
        <taxon>Pleosporales</taxon>
        <taxon>Melanommataceae</taxon>
        <taxon>Melanomma</taxon>
    </lineage>
</organism>
<dbReference type="AlphaFoldDB" id="A0A6A6XQY1"/>
<protein>
    <submittedName>
        <fullName evidence="1">Uncharacterized protein</fullName>
    </submittedName>
</protein>
<evidence type="ECO:0000313" key="1">
    <source>
        <dbReference type="EMBL" id="KAF2798365.1"/>
    </source>
</evidence>
<proteinExistence type="predicted"/>
<dbReference type="EMBL" id="MU001785">
    <property type="protein sequence ID" value="KAF2798365.1"/>
    <property type="molecule type" value="Genomic_DNA"/>
</dbReference>